<feature type="region of interest" description="Disordered" evidence="1">
    <location>
        <begin position="120"/>
        <end position="226"/>
    </location>
</feature>
<evidence type="ECO:0000313" key="3">
    <source>
        <dbReference type="EMBL" id="MDU0342108.1"/>
    </source>
</evidence>
<feature type="compositionally biased region" description="Polar residues" evidence="1">
    <location>
        <begin position="157"/>
        <end position="168"/>
    </location>
</feature>
<feature type="compositionally biased region" description="Polar residues" evidence="1">
    <location>
        <begin position="320"/>
        <end position="333"/>
    </location>
</feature>
<name>A0ABU3SBE1_9HYPH</name>
<protein>
    <recommendedName>
        <fullName evidence="5">SPOR domain-containing protein</fullName>
    </recommendedName>
</protein>
<sequence>MSEPARNRFALDLDDLERQLRGAAQPQKPGAANDPLMELTRLVGQDDPLKELFSGRSAPAAAAPARPAMEAPAQWQAPRAEPLFRPTVASPASVQASPPPPAELMGALDEFEALLRRTEPARAPAAPAAPAQARHYEQPRHQEAAYPEYDEPAAVPQTYQAQGYTTQVEAGPHAYVPEEPRDLDEAARQGYPVGYDHALPQDYSEQPQYAEQPQAEDEGRDYEKPRSRKGLWAAAALIAVTVAGVGLAMTFRNSRPAAGPDGQPPVISADNAPTKVAPVNPGGAEIPNQNKQIYERSADAVGAETKVVSREEQPVDVQQAARSMSSRPVSSDQAAAAMAAGEPGLIPVPPVPGLGEPRKVRTVAIRPDGTPVPAAGNGAAAAAQQPMVTGSAPVNRPAATPAADVAKVQE</sequence>
<dbReference type="RefSeq" id="WP_316019902.1">
    <property type="nucleotide sequence ID" value="NZ_JAWDID010000033.1"/>
</dbReference>
<organism evidence="3 4">
    <name type="scientific">Bosea rubneri</name>
    <dbReference type="NCBI Taxonomy" id="3075434"/>
    <lineage>
        <taxon>Bacteria</taxon>
        <taxon>Pseudomonadati</taxon>
        <taxon>Pseudomonadota</taxon>
        <taxon>Alphaproteobacteria</taxon>
        <taxon>Hyphomicrobiales</taxon>
        <taxon>Boseaceae</taxon>
        <taxon>Bosea</taxon>
    </lineage>
</organism>
<keyword evidence="4" id="KW-1185">Reference proteome</keyword>
<evidence type="ECO:0000256" key="2">
    <source>
        <dbReference type="SAM" id="Phobius"/>
    </source>
</evidence>
<feature type="region of interest" description="Disordered" evidence="1">
    <location>
        <begin position="304"/>
        <end position="410"/>
    </location>
</feature>
<keyword evidence="2" id="KW-0812">Transmembrane</keyword>
<keyword evidence="2" id="KW-1133">Transmembrane helix</keyword>
<feature type="compositionally biased region" description="Basic and acidic residues" evidence="1">
    <location>
        <begin position="134"/>
        <end position="143"/>
    </location>
</feature>
<feature type="non-terminal residue" evidence="3">
    <location>
        <position position="410"/>
    </location>
</feature>
<dbReference type="EMBL" id="JAWDID010000033">
    <property type="protein sequence ID" value="MDU0342108.1"/>
    <property type="molecule type" value="Genomic_DNA"/>
</dbReference>
<feature type="compositionally biased region" description="Low complexity" evidence="1">
    <location>
        <begin position="121"/>
        <end position="133"/>
    </location>
</feature>
<feature type="compositionally biased region" description="Low complexity" evidence="1">
    <location>
        <begin position="334"/>
        <end position="345"/>
    </location>
</feature>
<reference evidence="3 4" key="1">
    <citation type="submission" date="2023-09" db="EMBL/GenBank/DDBJ databases">
        <title>Whole genome shotgun sequencing (WGS) of Bosea sp. ZW T0_25, isolated from stored onions (Allium cepa).</title>
        <authorList>
            <person name="Stoll D.A."/>
            <person name="Huch M."/>
        </authorList>
    </citation>
    <scope>NUCLEOTIDE SEQUENCE [LARGE SCALE GENOMIC DNA]</scope>
    <source>
        <strain evidence="3 4">ZW T0_25</strain>
    </source>
</reference>
<keyword evidence="2" id="KW-0472">Membrane</keyword>
<feature type="transmembrane region" description="Helical" evidence="2">
    <location>
        <begin position="230"/>
        <end position="251"/>
    </location>
</feature>
<evidence type="ECO:0000256" key="1">
    <source>
        <dbReference type="SAM" id="MobiDB-lite"/>
    </source>
</evidence>
<comment type="caution">
    <text evidence="3">The sequence shown here is derived from an EMBL/GenBank/DDBJ whole genome shotgun (WGS) entry which is preliminary data.</text>
</comment>
<feature type="compositionally biased region" description="Low complexity" evidence="1">
    <location>
        <begin position="374"/>
        <end position="383"/>
    </location>
</feature>
<evidence type="ECO:0000313" key="4">
    <source>
        <dbReference type="Proteomes" id="UP001254257"/>
    </source>
</evidence>
<dbReference type="Proteomes" id="UP001254257">
    <property type="component" value="Unassembled WGS sequence"/>
</dbReference>
<gene>
    <name evidence="3" type="ORF">RKE40_19610</name>
</gene>
<feature type="compositionally biased region" description="Basic and acidic residues" evidence="1">
    <location>
        <begin position="176"/>
        <end position="187"/>
    </location>
</feature>
<accession>A0ABU3SBE1</accession>
<evidence type="ECO:0008006" key="5">
    <source>
        <dbReference type="Google" id="ProtNLM"/>
    </source>
</evidence>
<proteinExistence type="predicted"/>